<dbReference type="InterPro" id="IPR018181">
    <property type="entry name" value="Heat_shock_70_CS"/>
</dbReference>
<keyword evidence="2" id="KW-0547">Nucleotide-binding</keyword>
<dbReference type="InterPro" id="IPR013126">
    <property type="entry name" value="Hsp_70_fam"/>
</dbReference>
<dbReference type="PROSITE" id="PS00297">
    <property type="entry name" value="HSP70_1"/>
    <property type="match status" value="1"/>
</dbReference>
<comment type="similarity">
    <text evidence="1">Belongs to the heat shock protein 70 family.</text>
</comment>
<dbReference type="SUPFAM" id="SSF100920">
    <property type="entry name" value="Heat shock protein 70kD (HSP70), peptide-binding domain"/>
    <property type="match status" value="1"/>
</dbReference>
<dbReference type="AlphaFoldDB" id="A0A084Y4S0"/>
<dbReference type="InterPro" id="IPR043129">
    <property type="entry name" value="ATPase_NBD"/>
</dbReference>
<dbReference type="PRINTS" id="PR00301">
    <property type="entry name" value="HEATSHOCK70"/>
</dbReference>
<protein>
    <submittedName>
        <fullName evidence="4">Heat shock protein 70</fullName>
    </submittedName>
</protein>
<dbReference type="EMBL" id="JDSS02000008">
    <property type="protein sequence ID" value="KFB69714.1"/>
    <property type="molecule type" value="Genomic_DNA"/>
</dbReference>
<name>A0A084Y4S0_9PROT</name>
<dbReference type="RefSeq" id="WP_273702944.1">
    <property type="nucleotide sequence ID" value="NZ_JDSS02000008.1"/>
</dbReference>
<evidence type="ECO:0000313" key="5">
    <source>
        <dbReference type="Proteomes" id="UP000019812"/>
    </source>
</evidence>
<organism evidence="4 5">
    <name type="scientific">Candidatus Accumulibacter vicinus</name>
    <dbReference type="NCBI Taxonomy" id="2954382"/>
    <lineage>
        <taxon>Bacteria</taxon>
        <taxon>Pseudomonadati</taxon>
        <taxon>Pseudomonadota</taxon>
        <taxon>Betaproteobacteria</taxon>
        <taxon>Candidatus Accumulibacter</taxon>
    </lineage>
</organism>
<dbReference type="Pfam" id="PF00012">
    <property type="entry name" value="HSP70"/>
    <property type="match status" value="1"/>
</dbReference>
<dbReference type="GO" id="GO:0140662">
    <property type="term" value="F:ATP-dependent protein folding chaperone"/>
    <property type="evidence" value="ECO:0007669"/>
    <property type="project" value="InterPro"/>
</dbReference>
<reference evidence="4 5" key="1">
    <citation type="submission" date="2014-07" db="EMBL/GenBank/DDBJ databases">
        <title>Expanding our view of genomic diversity in Candidatus Accumulibacter clades.</title>
        <authorList>
            <person name="Skennerton C.T."/>
            <person name="Barr J.J."/>
            <person name="Slater F.R."/>
            <person name="Bond P.L."/>
            <person name="Tyson G.W."/>
        </authorList>
    </citation>
    <scope>NUCLEOTIDE SEQUENCE [LARGE SCALE GENOMIC DNA]</scope>
    <source>
        <strain evidence="5">SK-01</strain>
    </source>
</reference>
<dbReference type="PANTHER" id="PTHR19375">
    <property type="entry name" value="HEAT SHOCK PROTEIN 70KDA"/>
    <property type="match status" value="1"/>
</dbReference>
<dbReference type="Proteomes" id="UP000019812">
    <property type="component" value="Unassembled WGS sequence"/>
</dbReference>
<evidence type="ECO:0000256" key="1">
    <source>
        <dbReference type="ARBA" id="ARBA00007381"/>
    </source>
</evidence>
<dbReference type="Gene3D" id="2.60.34.10">
    <property type="entry name" value="Substrate Binding Domain Of DNAk, Chain A, domain 1"/>
    <property type="match status" value="1"/>
</dbReference>
<dbReference type="STRING" id="1457154.CAPSK01_000548"/>
<sequence length="828" mass="91070">MSRQTIDFGIDLGTTNSSIAVFSGTATQVFMNHENLEYTPSAVWMDPSGNTVVGRRAKEQTEKDRENAFSEFKLQMGTTHEYVFARTGRKMRAEELSAGVLKDLRDTVRRRSGEEVTSAVVTVPAAFELPQCEATKRAAELAGFSVAPLLQEPVAAALAHGFQAAADNKFWLVYDFGGGTFDAAIIKKVDGTMQVVNHAGDNHLGGKLIDWAIVEQLFIPAVAGTQRLRDFSRHNAKYAGAVAKLKLAAEKAKIDVSRDASTWVEIDFLCNDDRGQPIEFRCEVKRDDVERLMVPFVARSINVCRNVLTASKLGTANIEKVLLVGGPTLTPFFRDRLADPREGLGIPLDFSIDPLTVVARGAAIFAATQRLEQSLQAPQRGTFGVQLEYRPVGPELEPDVAGRVVAGDGAGLAGYSIELVNPGPPRWSTGKIGLPEDGVFFTTVWAEKGRQNRFDIELYDPQGTRQHAQPEQFTYTVGAVFTEPPLINSVGIALANNEVEFFLRKGVPLPARHRNFLRTVFEVRAGKEGDLIRIPIVEGEHPRADRDRPIGELIIAAHQIRRDVPVGSEVEVSVEIDASRLVRAKAFIPLLDEEFEAEMKLELRAPDPVALGKRRDEASKRLEEANKRAADSDDDANVKVILRKIESENMLAEVGGALSAAACDRDAADKADKRLLDLEVALDQIDGALAWPALVAEARSECKEIDHVVRDYGDAGEKTVCLALVREIDGAIDARDADIVRAKLSQLQNLSGTVLRRQPGYWVAIFRRLERDSGQMTDPVQARQLLADGNNAIRTDDLRGLQSAVRQLVKLLPREEQQKYPIQGGLQR</sequence>
<keyword evidence="3" id="KW-0067">ATP-binding</keyword>
<evidence type="ECO:0000313" key="4">
    <source>
        <dbReference type="EMBL" id="KFB69714.1"/>
    </source>
</evidence>
<comment type="caution">
    <text evidence="4">The sequence shown here is derived from an EMBL/GenBank/DDBJ whole genome shotgun (WGS) entry which is preliminary data.</text>
</comment>
<evidence type="ECO:0000256" key="2">
    <source>
        <dbReference type="ARBA" id="ARBA00022741"/>
    </source>
</evidence>
<dbReference type="CDD" id="cd24029">
    <property type="entry name" value="ASKHA_NBD_HSP70_DnaK_HscA_HscC"/>
    <property type="match status" value="1"/>
</dbReference>
<dbReference type="SUPFAM" id="SSF53067">
    <property type="entry name" value="Actin-like ATPase domain"/>
    <property type="match status" value="2"/>
</dbReference>
<gene>
    <name evidence="4" type="primary">dnaK_1</name>
    <name evidence="4" type="ORF">CAPSK01_000548</name>
</gene>
<dbReference type="GO" id="GO:0005524">
    <property type="term" value="F:ATP binding"/>
    <property type="evidence" value="ECO:0007669"/>
    <property type="project" value="UniProtKB-KW"/>
</dbReference>
<proteinExistence type="inferred from homology"/>
<dbReference type="InterPro" id="IPR029047">
    <property type="entry name" value="HSP70_peptide-bd_sf"/>
</dbReference>
<accession>A0A084Y4S0</accession>
<dbReference type="Gene3D" id="3.90.640.10">
    <property type="entry name" value="Actin, Chain A, domain 4"/>
    <property type="match status" value="1"/>
</dbReference>
<keyword evidence="4" id="KW-0346">Stress response</keyword>
<dbReference type="Gene3D" id="3.30.420.40">
    <property type="match status" value="2"/>
</dbReference>
<evidence type="ECO:0000256" key="3">
    <source>
        <dbReference type="ARBA" id="ARBA00022840"/>
    </source>
</evidence>